<dbReference type="GO" id="GO:0003700">
    <property type="term" value="F:DNA-binding transcription factor activity"/>
    <property type="evidence" value="ECO:0007669"/>
    <property type="project" value="InterPro"/>
</dbReference>
<evidence type="ECO:0000256" key="6">
    <source>
        <dbReference type="ARBA" id="ARBA00023163"/>
    </source>
</evidence>
<sequence>MVLSSVEVCMDSADWTQGFMPNSALKLSEDMMSCSRPPPMMERRMKPQPEQALKCPRCESTNTKFCYYNNYNLSQPRHFCKTCRRYWTKGGALRNVPVGGGCRKNKRTKRTIDHPAPAQNEASTSAVPPTTEAPVPSCSTFDPNLPLPSPSIYYGGNSMAMTSLPFTRLPQDCSGLANCSTSNFLGISQPSLEPQNSSLNPLSALNTLNSFKSNYPGLDFSSFTRDRNAFLETQQLLSRAMTPFYAMPLLPGLDDPDLQWRLQQQQQQQEQKLTMPFEDGQVDNGPTSEEHQNYLAFEDQTADTSKTDQKSEGVTSLSSGSVKAEEDQNGLASDWQVPVSESLFVESAGDSTNYWNGGTWPDLASYGSSVSSLI</sequence>
<evidence type="ECO:0000256" key="8">
    <source>
        <dbReference type="SAM" id="MobiDB-lite"/>
    </source>
</evidence>
<dbReference type="Pfam" id="PF02701">
    <property type="entry name" value="Zn_ribbon_Dof"/>
    <property type="match status" value="1"/>
</dbReference>
<organism evidence="10">
    <name type="scientific">Araucaria cunninghamii</name>
    <name type="common">Hoop pine</name>
    <name type="synonym">Moreton Bay pine</name>
    <dbReference type="NCBI Taxonomy" id="56994"/>
    <lineage>
        <taxon>Eukaryota</taxon>
        <taxon>Viridiplantae</taxon>
        <taxon>Streptophyta</taxon>
        <taxon>Embryophyta</taxon>
        <taxon>Tracheophyta</taxon>
        <taxon>Spermatophyta</taxon>
        <taxon>Pinopsida</taxon>
        <taxon>Pinidae</taxon>
        <taxon>Conifers II</taxon>
        <taxon>Araucariales</taxon>
        <taxon>Araucariaceae</taxon>
        <taxon>Araucaria</taxon>
    </lineage>
</organism>
<keyword evidence="7" id="KW-0539">Nucleus</keyword>
<feature type="domain" description="Dof-type" evidence="9">
    <location>
        <begin position="53"/>
        <end position="107"/>
    </location>
</feature>
<dbReference type="PANTHER" id="PTHR31992">
    <property type="entry name" value="DOF ZINC FINGER PROTEIN DOF1.4-RELATED"/>
    <property type="match status" value="1"/>
</dbReference>
<evidence type="ECO:0000256" key="1">
    <source>
        <dbReference type="ARBA" id="ARBA00022723"/>
    </source>
</evidence>
<dbReference type="PROSITE" id="PS50884">
    <property type="entry name" value="ZF_DOF_2"/>
    <property type="match status" value="1"/>
</dbReference>
<dbReference type="InterPro" id="IPR003851">
    <property type="entry name" value="Znf_Dof"/>
</dbReference>
<keyword evidence="4" id="KW-0805">Transcription regulation</keyword>
<keyword evidence="2" id="KW-0863">Zinc-finger</keyword>
<protein>
    <recommendedName>
        <fullName evidence="9">Dof-type domain-containing protein</fullName>
    </recommendedName>
</protein>
<keyword evidence="6" id="KW-0804">Transcription</keyword>
<feature type="region of interest" description="Disordered" evidence="8">
    <location>
        <begin position="101"/>
        <end position="140"/>
    </location>
</feature>
<keyword evidence="5" id="KW-0238">DNA-binding</keyword>
<evidence type="ECO:0000256" key="4">
    <source>
        <dbReference type="ARBA" id="ARBA00023015"/>
    </source>
</evidence>
<keyword evidence="3" id="KW-0862">Zinc</keyword>
<evidence type="ECO:0000256" key="3">
    <source>
        <dbReference type="ARBA" id="ARBA00022833"/>
    </source>
</evidence>
<evidence type="ECO:0000256" key="5">
    <source>
        <dbReference type="ARBA" id="ARBA00023125"/>
    </source>
</evidence>
<feature type="compositionally biased region" description="Polar residues" evidence="8">
    <location>
        <begin position="312"/>
        <end position="321"/>
    </location>
</feature>
<dbReference type="EMBL" id="GCKF01043165">
    <property type="protein sequence ID" value="JAG94545.1"/>
    <property type="molecule type" value="Transcribed_RNA"/>
</dbReference>
<dbReference type="AlphaFoldDB" id="A0A0D6QXZ0"/>
<dbReference type="GO" id="GO:0003677">
    <property type="term" value="F:DNA binding"/>
    <property type="evidence" value="ECO:0007669"/>
    <property type="project" value="UniProtKB-KW"/>
</dbReference>
<accession>A0A0D6QXZ0</accession>
<dbReference type="PROSITE" id="PS01361">
    <property type="entry name" value="ZF_DOF_1"/>
    <property type="match status" value="1"/>
</dbReference>
<reference evidence="10" key="1">
    <citation type="submission" date="2015-03" db="EMBL/GenBank/DDBJ databases">
        <title>A transcriptome of Araucaria cunninghamii, an australian fine timber species.</title>
        <authorList>
            <person name="Jing Yi C.J.Y."/>
            <person name="Yin San L.Y.S."/>
            <person name="Abdul Karim S.S."/>
            <person name="Wan Azmi N.N."/>
            <person name="Hercus R.R."/>
            <person name="Croft L.L."/>
        </authorList>
    </citation>
    <scope>NUCLEOTIDE SEQUENCE</scope>
    <source>
        <strain evidence="10">MI0301</strain>
        <tissue evidence="10">Leaf</tissue>
    </source>
</reference>
<proteinExistence type="predicted"/>
<dbReference type="InterPro" id="IPR045174">
    <property type="entry name" value="Dof"/>
</dbReference>
<evidence type="ECO:0000256" key="7">
    <source>
        <dbReference type="ARBA" id="ARBA00023242"/>
    </source>
</evidence>
<evidence type="ECO:0000313" key="10">
    <source>
        <dbReference type="EMBL" id="JAG94545.1"/>
    </source>
</evidence>
<name>A0A0D6QXZ0_ARACU</name>
<dbReference type="GO" id="GO:0008270">
    <property type="term" value="F:zinc ion binding"/>
    <property type="evidence" value="ECO:0007669"/>
    <property type="project" value="UniProtKB-KW"/>
</dbReference>
<feature type="region of interest" description="Disordered" evidence="8">
    <location>
        <begin position="299"/>
        <end position="334"/>
    </location>
</feature>
<evidence type="ECO:0000259" key="9">
    <source>
        <dbReference type="PROSITE" id="PS50884"/>
    </source>
</evidence>
<evidence type="ECO:0000256" key="2">
    <source>
        <dbReference type="ARBA" id="ARBA00022771"/>
    </source>
</evidence>
<keyword evidence="1" id="KW-0479">Metal-binding</keyword>